<dbReference type="AlphaFoldDB" id="A0A388MB19"/>
<proteinExistence type="predicted"/>
<dbReference type="EMBL" id="BFEA01000935">
    <property type="protein sequence ID" value="GBG91693.1"/>
    <property type="molecule type" value="Genomic_DNA"/>
</dbReference>
<protein>
    <submittedName>
        <fullName evidence="2">Uncharacterized protein</fullName>
    </submittedName>
</protein>
<accession>A0A388MB19</accession>
<evidence type="ECO:0000313" key="2">
    <source>
        <dbReference type="EMBL" id="GBG91693.1"/>
    </source>
</evidence>
<feature type="compositionally biased region" description="Basic residues" evidence="1">
    <location>
        <begin position="300"/>
        <end position="318"/>
    </location>
</feature>
<comment type="caution">
    <text evidence="2">The sequence shown here is derived from an EMBL/GenBank/DDBJ whole genome shotgun (WGS) entry which is preliminary data.</text>
</comment>
<gene>
    <name evidence="2" type="ORF">CBR_g53507</name>
</gene>
<dbReference type="Gramene" id="GBG91693">
    <property type="protein sequence ID" value="GBG91693"/>
    <property type="gene ID" value="CBR_g53507"/>
</dbReference>
<feature type="compositionally biased region" description="Basic and acidic residues" evidence="1">
    <location>
        <begin position="226"/>
        <end position="244"/>
    </location>
</feature>
<name>A0A388MB19_CHABU</name>
<feature type="compositionally biased region" description="Basic residues" evidence="1">
    <location>
        <begin position="133"/>
        <end position="143"/>
    </location>
</feature>
<evidence type="ECO:0000313" key="3">
    <source>
        <dbReference type="Proteomes" id="UP000265515"/>
    </source>
</evidence>
<sequence>MRYVRLMGSVIPGQWWAMREGYDGRSDFANRVRFGNRLGGSRGHPNPTLRDGDRGSFEASSGRYDYGDRDFDPVRREGRHEYGDRVGYWGRHPPPTCFRCNEDRLKKEEKERKKKEKAEEARLRHEEEEAKKLREKKKTKKAKKAAEKAALEAQREAEFREEMHKTVNMQVHIKLSEVNDVLHRGLRYTAQKAGLVRSRKGKEPTTQSSDEEVSAKEDGESEDEELNRRASELRILEKRKRGEEPLFEDSPPMETAPKRTGKRGSVLPLRLTTRLTRSKTKGDEENKTPGSTDKNTPQSSKKKTPRSTKKKTPVTMKRKNILAAVGTVGKLKYHNDVMQELRKADAPELQDICRKEGIPYANKVDAIFDIVEHRTKLAYGEEQVAEELVEEQIEAVVQDIVDDDEDEEA</sequence>
<keyword evidence="3" id="KW-1185">Reference proteome</keyword>
<reference evidence="2 3" key="1">
    <citation type="journal article" date="2018" name="Cell">
        <title>The Chara Genome: Secondary Complexity and Implications for Plant Terrestrialization.</title>
        <authorList>
            <person name="Nishiyama T."/>
            <person name="Sakayama H."/>
            <person name="Vries J.D."/>
            <person name="Buschmann H."/>
            <person name="Saint-Marcoux D."/>
            <person name="Ullrich K.K."/>
            <person name="Haas F.B."/>
            <person name="Vanderstraeten L."/>
            <person name="Becker D."/>
            <person name="Lang D."/>
            <person name="Vosolsobe S."/>
            <person name="Rombauts S."/>
            <person name="Wilhelmsson P.K.I."/>
            <person name="Janitza P."/>
            <person name="Kern R."/>
            <person name="Heyl A."/>
            <person name="Rumpler F."/>
            <person name="Villalobos L.I.A.C."/>
            <person name="Clay J.M."/>
            <person name="Skokan R."/>
            <person name="Toyoda A."/>
            <person name="Suzuki Y."/>
            <person name="Kagoshima H."/>
            <person name="Schijlen E."/>
            <person name="Tajeshwar N."/>
            <person name="Catarino B."/>
            <person name="Hetherington A.J."/>
            <person name="Saltykova A."/>
            <person name="Bonnot C."/>
            <person name="Breuninger H."/>
            <person name="Symeonidi A."/>
            <person name="Radhakrishnan G.V."/>
            <person name="Van Nieuwerburgh F."/>
            <person name="Deforce D."/>
            <person name="Chang C."/>
            <person name="Karol K.G."/>
            <person name="Hedrich R."/>
            <person name="Ulvskov P."/>
            <person name="Glockner G."/>
            <person name="Delwiche C.F."/>
            <person name="Petrasek J."/>
            <person name="Van de Peer Y."/>
            <person name="Friml J."/>
            <person name="Beilby M."/>
            <person name="Dolan L."/>
            <person name="Kohara Y."/>
            <person name="Sugano S."/>
            <person name="Fujiyama A."/>
            <person name="Delaux P.-M."/>
            <person name="Quint M."/>
            <person name="TheiBen G."/>
            <person name="Hagemann M."/>
            <person name="Harholt J."/>
            <person name="Dunand C."/>
            <person name="Zachgo S."/>
            <person name="Langdale J."/>
            <person name="Maumus F."/>
            <person name="Straeten D.V.D."/>
            <person name="Gould S.B."/>
            <person name="Rensing S.A."/>
        </authorList>
    </citation>
    <scope>NUCLEOTIDE SEQUENCE [LARGE SCALE GENOMIC DNA]</scope>
    <source>
        <strain evidence="2 3">S276</strain>
    </source>
</reference>
<feature type="region of interest" description="Disordered" evidence="1">
    <location>
        <begin position="189"/>
        <end position="318"/>
    </location>
</feature>
<evidence type="ECO:0000256" key="1">
    <source>
        <dbReference type="SAM" id="MobiDB-lite"/>
    </source>
</evidence>
<feature type="compositionally biased region" description="Basic and acidic residues" evidence="1">
    <location>
        <begin position="106"/>
        <end position="132"/>
    </location>
</feature>
<feature type="compositionally biased region" description="Basic and acidic residues" evidence="1">
    <location>
        <begin position="144"/>
        <end position="157"/>
    </location>
</feature>
<dbReference type="Proteomes" id="UP000265515">
    <property type="component" value="Unassembled WGS sequence"/>
</dbReference>
<feature type="region of interest" description="Disordered" evidence="1">
    <location>
        <begin position="35"/>
        <end position="70"/>
    </location>
</feature>
<feature type="region of interest" description="Disordered" evidence="1">
    <location>
        <begin position="106"/>
        <end position="157"/>
    </location>
</feature>
<organism evidence="2 3">
    <name type="scientific">Chara braunii</name>
    <name type="common">Braun's stonewort</name>
    <dbReference type="NCBI Taxonomy" id="69332"/>
    <lineage>
        <taxon>Eukaryota</taxon>
        <taxon>Viridiplantae</taxon>
        <taxon>Streptophyta</taxon>
        <taxon>Charophyceae</taxon>
        <taxon>Charales</taxon>
        <taxon>Characeae</taxon>
        <taxon>Chara</taxon>
    </lineage>
</organism>